<evidence type="ECO:0000256" key="1">
    <source>
        <dbReference type="ARBA" id="ARBA00004167"/>
    </source>
</evidence>
<keyword evidence="5 11" id="KW-0812">Transmembrane</keyword>
<keyword evidence="6" id="KW-0375">Hydrogen ion transport</keyword>
<keyword evidence="9 11" id="KW-0472">Membrane</keyword>
<keyword evidence="7 11" id="KW-1133">Transmembrane helix</keyword>
<dbReference type="InterPro" id="IPR050059">
    <property type="entry name" value="ATP_synthase_B_chain"/>
</dbReference>
<evidence type="ECO:0000256" key="5">
    <source>
        <dbReference type="ARBA" id="ARBA00022692"/>
    </source>
</evidence>
<gene>
    <name evidence="12" type="ORF">MNBD_NITROSPINAE04-2098</name>
</gene>
<dbReference type="GO" id="GO:0015986">
    <property type="term" value="P:proton motive force-driven ATP synthesis"/>
    <property type="evidence" value="ECO:0007669"/>
    <property type="project" value="InterPro"/>
</dbReference>
<comment type="subcellular location">
    <subcellularLocation>
        <location evidence="1">Membrane</location>
        <topology evidence="1">Single-pass membrane protein</topology>
    </subcellularLocation>
</comment>
<name>A0A3B1B8W0_9ZZZZ</name>
<evidence type="ECO:0000256" key="9">
    <source>
        <dbReference type="ARBA" id="ARBA00023136"/>
    </source>
</evidence>
<evidence type="ECO:0000256" key="4">
    <source>
        <dbReference type="ARBA" id="ARBA00022547"/>
    </source>
</evidence>
<organism evidence="12">
    <name type="scientific">hydrothermal vent metagenome</name>
    <dbReference type="NCBI Taxonomy" id="652676"/>
    <lineage>
        <taxon>unclassified sequences</taxon>
        <taxon>metagenomes</taxon>
        <taxon>ecological metagenomes</taxon>
    </lineage>
</organism>
<dbReference type="GO" id="GO:0045259">
    <property type="term" value="C:proton-transporting ATP synthase complex"/>
    <property type="evidence" value="ECO:0007669"/>
    <property type="project" value="UniProtKB-KW"/>
</dbReference>
<dbReference type="AlphaFoldDB" id="A0A3B1B8W0"/>
<dbReference type="PANTHER" id="PTHR33445">
    <property type="entry name" value="ATP SYNTHASE SUBUNIT B', CHLOROPLASTIC"/>
    <property type="match status" value="1"/>
</dbReference>
<evidence type="ECO:0000256" key="8">
    <source>
        <dbReference type="ARBA" id="ARBA00023065"/>
    </source>
</evidence>
<accession>A0A3B1B8W0</accession>
<reference evidence="12" key="1">
    <citation type="submission" date="2018-06" db="EMBL/GenBank/DDBJ databases">
        <authorList>
            <person name="Zhirakovskaya E."/>
        </authorList>
    </citation>
    <scope>NUCLEOTIDE SEQUENCE</scope>
</reference>
<keyword evidence="8" id="KW-0406">Ion transport</keyword>
<dbReference type="Pfam" id="PF00430">
    <property type="entry name" value="ATP-synt_B"/>
    <property type="match status" value="1"/>
</dbReference>
<protein>
    <recommendedName>
        <fullName evidence="13">ATP synthase F0 sector subunit b</fullName>
    </recommendedName>
</protein>
<evidence type="ECO:0000256" key="11">
    <source>
        <dbReference type="SAM" id="Phobius"/>
    </source>
</evidence>
<feature type="transmembrane region" description="Helical" evidence="11">
    <location>
        <begin position="6"/>
        <end position="27"/>
    </location>
</feature>
<evidence type="ECO:0000256" key="7">
    <source>
        <dbReference type="ARBA" id="ARBA00022989"/>
    </source>
</evidence>
<dbReference type="GO" id="GO:0046961">
    <property type="term" value="F:proton-transporting ATPase activity, rotational mechanism"/>
    <property type="evidence" value="ECO:0007669"/>
    <property type="project" value="TreeGrafter"/>
</dbReference>
<comment type="function">
    <text evidence="10">F(1)F(0) ATP synthase produces ATP from ADP in the presence of a proton or sodium gradient. F-type ATPases consist of two structural domains, F(1) containing the extramembraneous catalytic core and F(0) containing the membrane proton channel, linked together by a central stalk and a peripheral stalk. During catalysis, ATP synthesis in the catalytic domain of F(1) is coupled via a rotary mechanism of the central stalk subunits to proton translocation.</text>
</comment>
<dbReference type="InterPro" id="IPR002146">
    <property type="entry name" value="ATP_synth_b/b'su_bac/chlpt"/>
</dbReference>
<keyword evidence="3" id="KW-0813">Transport</keyword>
<evidence type="ECO:0000256" key="10">
    <source>
        <dbReference type="ARBA" id="ARBA00025198"/>
    </source>
</evidence>
<dbReference type="CDD" id="cd06503">
    <property type="entry name" value="ATP-synt_Fo_b"/>
    <property type="match status" value="1"/>
</dbReference>
<evidence type="ECO:0000256" key="2">
    <source>
        <dbReference type="ARBA" id="ARBA00005513"/>
    </source>
</evidence>
<dbReference type="PANTHER" id="PTHR33445:SF2">
    <property type="entry name" value="ATP SYNTHASE SUBUNIT B', CHLOROPLASTIC"/>
    <property type="match status" value="1"/>
</dbReference>
<sequence length="141" mass="16098">MIEVNFTLIIQAVNFLVMLWFLNRFIFKPVLGHIDKRESEIKGISDEAERLAAQGDASKVKYEQDLVSIHHAASEIVASARKQAQDQQTRMLDDSKNKFKEIIENSRTRINEEMGSATESLNKQLEGFGRSMAEKILGRKM</sequence>
<proteinExistence type="inferred from homology"/>
<evidence type="ECO:0000256" key="6">
    <source>
        <dbReference type="ARBA" id="ARBA00022781"/>
    </source>
</evidence>
<evidence type="ECO:0000313" key="12">
    <source>
        <dbReference type="EMBL" id="VAX14716.1"/>
    </source>
</evidence>
<dbReference type="HAMAP" id="MF_01398">
    <property type="entry name" value="ATP_synth_b_bprime"/>
    <property type="match status" value="1"/>
</dbReference>
<comment type="similarity">
    <text evidence="2">Belongs to the ATPase B chain family.</text>
</comment>
<dbReference type="EMBL" id="UOGA01000003">
    <property type="protein sequence ID" value="VAX14716.1"/>
    <property type="molecule type" value="Genomic_DNA"/>
</dbReference>
<evidence type="ECO:0008006" key="13">
    <source>
        <dbReference type="Google" id="ProtNLM"/>
    </source>
</evidence>
<evidence type="ECO:0000256" key="3">
    <source>
        <dbReference type="ARBA" id="ARBA00022448"/>
    </source>
</evidence>
<keyword evidence="4" id="KW-0138">CF(0)</keyword>